<sequence length="87" mass="10109">MENVSSERTVRSKKARQVLSYLNELKELKKFEEDVNSPCCDNCCFIRKGDDGCRCVRHIGVDVNYPRISKCNLWERGEDGRVPKNNK</sequence>
<proteinExistence type="predicted"/>
<dbReference type="Proteomes" id="UP000183843">
    <property type="component" value="Unassembled WGS sequence"/>
</dbReference>
<name>A0A1I0VJT0_SELRU</name>
<evidence type="ECO:0008006" key="3">
    <source>
        <dbReference type="Google" id="ProtNLM"/>
    </source>
</evidence>
<organism evidence="1 2">
    <name type="scientific">Selenomonas ruminantium</name>
    <dbReference type="NCBI Taxonomy" id="971"/>
    <lineage>
        <taxon>Bacteria</taxon>
        <taxon>Bacillati</taxon>
        <taxon>Bacillota</taxon>
        <taxon>Negativicutes</taxon>
        <taxon>Selenomonadales</taxon>
        <taxon>Selenomonadaceae</taxon>
        <taxon>Selenomonas</taxon>
    </lineage>
</organism>
<gene>
    <name evidence="1" type="ORF">SAMN05216587_101660</name>
</gene>
<evidence type="ECO:0000313" key="1">
    <source>
        <dbReference type="EMBL" id="SFA76287.1"/>
    </source>
</evidence>
<dbReference type="EMBL" id="FOJX01000001">
    <property type="protein sequence ID" value="SFA76287.1"/>
    <property type="molecule type" value="Genomic_DNA"/>
</dbReference>
<reference evidence="1 2" key="1">
    <citation type="submission" date="2016-10" db="EMBL/GenBank/DDBJ databases">
        <authorList>
            <person name="de Groot N.N."/>
        </authorList>
    </citation>
    <scope>NUCLEOTIDE SEQUENCE [LARGE SCALE GENOMIC DNA]</scope>
    <source>
        <strain evidence="1 2">L14</strain>
    </source>
</reference>
<evidence type="ECO:0000313" key="2">
    <source>
        <dbReference type="Proteomes" id="UP000183843"/>
    </source>
</evidence>
<accession>A0A1I0VJT0</accession>
<dbReference type="AlphaFoldDB" id="A0A1I0VJT0"/>
<protein>
    <recommendedName>
        <fullName evidence="3">Cysteine-rich VLP</fullName>
    </recommendedName>
</protein>